<protein>
    <submittedName>
        <fullName evidence="2">Uncharacterized protein</fullName>
    </submittedName>
</protein>
<reference evidence="2 3" key="1">
    <citation type="submission" date="2018-06" db="EMBL/GenBank/DDBJ databases">
        <authorList>
            <consortium name="Pathogen Informatics"/>
            <person name="Doyle S."/>
        </authorList>
    </citation>
    <scope>NUCLEOTIDE SEQUENCE [LARGE SCALE GENOMIC DNA]</scope>
    <source>
        <strain evidence="2 3">NCTC13100</strain>
    </source>
</reference>
<evidence type="ECO:0000313" key="2">
    <source>
        <dbReference type="EMBL" id="SUB77624.1"/>
    </source>
</evidence>
<organism evidence="2 3">
    <name type="scientific">Porphyromonas macacae</name>
    <dbReference type="NCBI Taxonomy" id="28115"/>
    <lineage>
        <taxon>Bacteria</taxon>
        <taxon>Pseudomonadati</taxon>
        <taxon>Bacteroidota</taxon>
        <taxon>Bacteroidia</taxon>
        <taxon>Bacteroidales</taxon>
        <taxon>Porphyromonadaceae</taxon>
        <taxon>Porphyromonas</taxon>
    </lineage>
</organism>
<evidence type="ECO:0000313" key="3">
    <source>
        <dbReference type="Proteomes" id="UP000254263"/>
    </source>
</evidence>
<keyword evidence="1" id="KW-0472">Membrane</keyword>
<feature type="transmembrane region" description="Helical" evidence="1">
    <location>
        <begin position="12"/>
        <end position="43"/>
    </location>
</feature>
<accession>A0A379DI47</accession>
<sequence>MLLLVYNGKTFLFFHILTIAFNIVHFFCIIFSKVIVFLEYLFIFTIRKQQIGFNLNFIFDRESVLIVCVVEFIWILSQSILFGCYNLSLLLL</sequence>
<proteinExistence type="predicted"/>
<keyword evidence="1" id="KW-1133">Transmembrane helix</keyword>
<gene>
    <name evidence="2" type="ORF">NCTC13100_00754</name>
</gene>
<name>A0A379DI47_9PORP</name>
<dbReference type="AlphaFoldDB" id="A0A379DI47"/>
<evidence type="ECO:0000256" key="1">
    <source>
        <dbReference type="SAM" id="Phobius"/>
    </source>
</evidence>
<dbReference type="EMBL" id="UGTI01000001">
    <property type="protein sequence ID" value="SUB77624.1"/>
    <property type="molecule type" value="Genomic_DNA"/>
</dbReference>
<dbReference type="Proteomes" id="UP000254263">
    <property type="component" value="Unassembled WGS sequence"/>
</dbReference>
<feature type="transmembrane region" description="Helical" evidence="1">
    <location>
        <begin position="64"/>
        <end position="88"/>
    </location>
</feature>
<keyword evidence="1" id="KW-0812">Transmembrane</keyword>